<dbReference type="InterPro" id="IPR053927">
    <property type="entry name" value="FlgK_helical"/>
</dbReference>
<keyword evidence="12" id="KW-0969">Cilium</keyword>
<dbReference type="RefSeq" id="WP_090189989.1">
    <property type="nucleotide sequence ID" value="NZ_FOTF01000013.1"/>
</dbReference>
<evidence type="ECO:0000259" key="9">
    <source>
        <dbReference type="Pfam" id="PF00460"/>
    </source>
</evidence>
<dbReference type="Pfam" id="PF22638">
    <property type="entry name" value="FlgK_D1"/>
    <property type="match status" value="1"/>
</dbReference>
<protein>
    <recommendedName>
        <fullName evidence="4 7">Flagellar hook-associated protein 1</fullName>
        <shortName evidence="7">HAP1</shortName>
    </recommendedName>
</protein>
<evidence type="ECO:0000256" key="6">
    <source>
        <dbReference type="ARBA" id="ARBA00023143"/>
    </source>
</evidence>
<dbReference type="AlphaFoldDB" id="A0A1I4GIX7"/>
<dbReference type="PRINTS" id="PR01005">
    <property type="entry name" value="FLGHOOKAP1"/>
</dbReference>
<evidence type="ECO:0000256" key="3">
    <source>
        <dbReference type="ARBA" id="ARBA00009677"/>
    </source>
</evidence>
<dbReference type="Pfam" id="PF00460">
    <property type="entry name" value="Flg_bb_rod"/>
    <property type="match status" value="1"/>
</dbReference>
<evidence type="ECO:0000259" key="11">
    <source>
        <dbReference type="Pfam" id="PF22638"/>
    </source>
</evidence>
<evidence type="ECO:0000256" key="4">
    <source>
        <dbReference type="ARBA" id="ARBA00016244"/>
    </source>
</evidence>
<feature type="domain" description="Flagellar basal body rod protein N-terminal" evidence="9">
    <location>
        <begin position="8"/>
        <end position="37"/>
    </location>
</feature>
<keyword evidence="12" id="KW-0966">Cell projection</keyword>
<comment type="subcellular location">
    <subcellularLocation>
        <location evidence="1">Bacterial flagellum basal body</location>
    </subcellularLocation>
    <subcellularLocation>
        <location evidence="2 7">Secreted</location>
    </subcellularLocation>
</comment>
<dbReference type="GO" id="GO:0009425">
    <property type="term" value="C:bacterial-type flagellum basal body"/>
    <property type="evidence" value="ECO:0007669"/>
    <property type="project" value="UniProtKB-SubCell"/>
</dbReference>
<dbReference type="InterPro" id="IPR002371">
    <property type="entry name" value="FlgK"/>
</dbReference>
<dbReference type="OrthoDB" id="7181295at2"/>
<dbReference type="EMBL" id="FOTF01000013">
    <property type="protein sequence ID" value="SFL30034.1"/>
    <property type="molecule type" value="Genomic_DNA"/>
</dbReference>
<evidence type="ECO:0000256" key="5">
    <source>
        <dbReference type="ARBA" id="ARBA00022525"/>
    </source>
</evidence>
<dbReference type="NCBIfam" id="TIGR02492">
    <property type="entry name" value="flgK_ends"/>
    <property type="match status" value="1"/>
</dbReference>
<evidence type="ECO:0000313" key="13">
    <source>
        <dbReference type="Proteomes" id="UP000199550"/>
    </source>
</evidence>
<organism evidence="12 13">
    <name type="scientific">Loktanella salsilacus</name>
    <dbReference type="NCBI Taxonomy" id="195913"/>
    <lineage>
        <taxon>Bacteria</taxon>
        <taxon>Pseudomonadati</taxon>
        <taxon>Pseudomonadota</taxon>
        <taxon>Alphaproteobacteria</taxon>
        <taxon>Rhodobacterales</taxon>
        <taxon>Roseobacteraceae</taxon>
        <taxon>Loktanella</taxon>
    </lineage>
</organism>
<keyword evidence="6 7" id="KW-0975">Bacterial flagellum</keyword>
<dbReference type="SUPFAM" id="SSF64518">
    <property type="entry name" value="Phase 1 flagellin"/>
    <property type="match status" value="1"/>
</dbReference>
<dbReference type="Pfam" id="PF06429">
    <property type="entry name" value="Flg_bbr_C"/>
    <property type="match status" value="1"/>
</dbReference>
<feature type="region of interest" description="Disordered" evidence="8">
    <location>
        <begin position="36"/>
        <end position="55"/>
    </location>
</feature>
<keyword evidence="5 7" id="KW-0964">Secreted</keyword>
<comment type="similarity">
    <text evidence="3 7">Belongs to the flagella basal body rod proteins family.</text>
</comment>
<keyword evidence="13" id="KW-1185">Reference proteome</keyword>
<proteinExistence type="inferred from homology"/>
<evidence type="ECO:0000256" key="1">
    <source>
        <dbReference type="ARBA" id="ARBA00004117"/>
    </source>
</evidence>
<name>A0A1I4GIX7_9RHOB</name>
<dbReference type="GO" id="GO:0005198">
    <property type="term" value="F:structural molecule activity"/>
    <property type="evidence" value="ECO:0007669"/>
    <property type="project" value="UniProtKB-UniRule"/>
</dbReference>
<evidence type="ECO:0000256" key="8">
    <source>
        <dbReference type="SAM" id="MobiDB-lite"/>
    </source>
</evidence>
<evidence type="ECO:0000256" key="2">
    <source>
        <dbReference type="ARBA" id="ARBA00004613"/>
    </source>
</evidence>
<sequence length="472" mass="48525">MSISSAFNSASSGLRVTEARADMVASNIANASTAGYTRREGTQVSSGGTGGQTVDLRMARQVDERLAAMSRGASAQLGQANVTGEVLRGYLSTLGDIGDEISPAARMADFQAGLDLLANNPSSASVQADVLARADTLVRSLNTASNALESSRTQAAASFQSAATEVNSALSDIANLNAQLRGQSIGSPSFSGLMDEMNMRLDALGSQMDFQSRWESSGTLTLFTAGGTELVSGTDAARLTVDTQSGTLFADGTDITPNQPGNRGITSGRMAGLSQMLSNVIPQMKLQQDELARGLVESFQDADSSLTAGQPGLFTDGGAAFDPAQSDGLAGRLGINANVRPETGGALWRLRDGMSAATPGDAGATAQINAFIGAFDTARPIATAAGLGSSARLGDLASSMVGAQHNIRVSADSQAGTASIRLATFEDGRSMVEGVNIDTELQKLLEIEQSYGANSQVLSSLSDMIDTLLNAV</sequence>
<dbReference type="GO" id="GO:0009424">
    <property type="term" value="C:bacterial-type flagellum hook"/>
    <property type="evidence" value="ECO:0007669"/>
    <property type="project" value="UniProtKB-UniRule"/>
</dbReference>
<evidence type="ECO:0000259" key="10">
    <source>
        <dbReference type="Pfam" id="PF06429"/>
    </source>
</evidence>
<gene>
    <name evidence="7" type="primary">flgK</name>
    <name evidence="12" type="ORF">SAMN04488004_11333</name>
</gene>
<dbReference type="PANTHER" id="PTHR30033:SF2">
    <property type="entry name" value="FLAGELLAR HOOK PROTEIN"/>
    <property type="match status" value="1"/>
</dbReference>
<dbReference type="InterPro" id="IPR010930">
    <property type="entry name" value="Flg_bb/hook_C_dom"/>
</dbReference>
<dbReference type="Proteomes" id="UP000199550">
    <property type="component" value="Unassembled WGS sequence"/>
</dbReference>
<feature type="domain" description="Flagellar basal-body/hook protein C-terminal" evidence="10">
    <location>
        <begin position="434"/>
        <end position="470"/>
    </location>
</feature>
<evidence type="ECO:0000256" key="7">
    <source>
        <dbReference type="RuleBase" id="RU362065"/>
    </source>
</evidence>
<reference evidence="13" key="1">
    <citation type="submission" date="2016-10" db="EMBL/GenBank/DDBJ databases">
        <authorList>
            <person name="Varghese N."/>
            <person name="Submissions S."/>
        </authorList>
    </citation>
    <scope>NUCLEOTIDE SEQUENCE [LARGE SCALE GENOMIC DNA]</scope>
    <source>
        <strain evidence="13">DSM 16199</strain>
    </source>
</reference>
<dbReference type="GO" id="GO:0005576">
    <property type="term" value="C:extracellular region"/>
    <property type="evidence" value="ECO:0007669"/>
    <property type="project" value="UniProtKB-SubCell"/>
</dbReference>
<dbReference type="STRING" id="195913.SAMN04488004_11333"/>
<keyword evidence="12" id="KW-0282">Flagellum</keyword>
<feature type="domain" description="Flagellar hook-associated protein FlgK helical" evidence="11">
    <location>
        <begin position="104"/>
        <end position="302"/>
    </location>
</feature>
<dbReference type="PANTHER" id="PTHR30033">
    <property type="entry name" value="FLAGELLAR HOOK-ASSOCIATED PROTEIN 1"/>
    <property type="match status" value="1"/>
</dbReference>
<evidence type="ECO:0000313" key="12">
    <source>
        <dbReference type="EMBL" id="SFL30034.1"/>
    </source>
</evidence>
<dbReference type="GO" id="GO:0044780">
    <property type="term" value="P:bacterial-type flagellum assembly"/>
    <property type="evidence" value="ECO:0007669"/>
    <property type="project" value="InterPro"/>
</dbReference>
<accession>A0A1I4GIX7</accession>
<dbReference type="InterPro" id="IPR001444">
    <property type="entry name" value="Flag_bb_rod_N"/>
</dbReference>